<comment type="caution">
    <text evidence="2">The sequence shown here is derived from an EMBL/GenBank/DDBJ whole genome shotgun (WGS) entry which is preliminary data.</text>
</comment>
<feature type="domain" description="Fungal-type protein kinase" evidence="1">
    <location>
        <begin position="2"/>
        <end position="94"/>
    </location>
</feature>
<reference evidence="2" key="1">
    <citation type="submission" date="2021-01" db="EMBL/GenBank/DDBJ databases">
        <authorList>
            <person name="Kaushik A."/>
        </authorList>
    </citation>
    <scope>NUCLEOTIDE SEQUENCE</scope>
    <source>
        <strain evidence="2">AG1-1C</strain>
    </source>
</reference>
<dbReference type="Pfam" id="PF17667">
    <property type="entry name" value="Pkinase_fungal"/>
    <property type="match status" value="1"/>
</dbReference>
<name>A0A8H3B8X5_9AGAM</name>
<evidence type="ECO:0000313" key="2">
    <source>
        <dbReference type="EMBL" id="CAE6450012.1"/>
    </source>
</evidence>
<dbReference type="AlphaFoldDB" id="A0A8H3B8X5"/>
<dbReference type="EMBL" id="CAJMWS010000535">
    <property type="protein sequence ID" value="CAE6450012.1"/>
    <property type="molecule type" value="Genomic_DNA"/>
</dbReference>
<evidence type="ECO:0000259" key="1">
    <source>
        <dbReference type="Pfam" id="PF17667"/>
    </source>
</evidence>
<dbReference type="InterPro" id="IPR040976">
    <property type="entry name" value="Pkinase_fungal"/>
</dbReference>
<accession>A0A8H3B8X5</accession>
<protein>
    <recommendedName>
        <fullName evidence="1">Fungal-type protein kinase domain-containing protein</fullName>
    </recommendedName>
</protein>
<organism evidence="2 3">
    <name type="scientific">Rhizoctonia solani</name>
    <dbReference type="NCBI Taxonomy" id="456999"/>
    <lineage>
        <taxon>Eukaryota</taxon>
        <taxon>Fungi</taxon>
        <taxon>Dikarya</taxon>
        <taxon>Basidiomycota</taxon>
        <taxon>Agaricomycotina</taxon>
        <taxon>Agaricomycetes</taxon>
        <taxon>Cantharellales</taxon>
        <taxon>Ceratobasidiaceae</taxon>
        <taxon>Rhizoctonia</taxon>
    </lineage>
</organism>
<gene>
    <name evidence="2" type="ORF">RDB_LOCUS144251</name>
</gene>
<evidence type="ECO:0000313" key="3">
    <source>
        <dbReference type="Proteomes" id="UP000663846"/>
    </source>
</evidence>
<dbReference type="Proteomes" id="UP000663846">
    <property type="component" value="Unassembled WGS sequence"/>
</dbReference>
<proteinExistence type="predicted"/>
<sequence length="257" mass="29116">MDLEYAKSISDTSASHDLKMGTVAFMATEVAVTKHERLSLGRASKRLNYTQEALDLLRQRQAGKISPPPIPPLPPFWHNPLHDMESIWWLCIWMMFYLVPAESSVREHFANYCGLFKDPSPGTKYNFISRQDVYRSLTTHLPKSFGSIMEVWSELLNCHYSMCYEKHDASGTRNNSICVDSTTVKGSYEDGQKSIEKLANEASNFPSHLVTLTERIKVIDGREATPNSLVTAKSSPIFDCVEFPAPKSRRREATAYN</sequence>